<gene>
    <name evidence="3" type="ORF">CCHLO57077_00005187</name>
</gene>
<feature type="compositionally biased region" description="Basic and acidic residues" evidence="2">
    <location>
        <begin position="1380"/>
        <end position="1390"/>
    </location>
</feature>
<feature type="compositionally biased region" description="Acidic residues" evidence="2">
    <location>
        <begin position="3431"/>
        <end position="3440"/>
    </location>
</feature>
<evidence type="ECO:0000313" key="4">
    <source>
        <dbReference type="Proteomes" id="UP001160390"/>
    </source>
</evidence>
<evidence type="ECO:0000313" key="3">
    <source>
        <dbReference type="EMBL" id="CAI6095570.1"/>
    </source>
</evidence>
<feature type="compositionally biased region" description="Basic residues" evidence="2">
    <location>
        <begin position="3459"/>
        <end position="3469"/>
    </location>
</feature>
<feature type="compositionally biased region" description="Low complexity" evidence="2">
    <location>
        <begin position="1732"/>
        <end position="1744"/>
    </location>
</feature>
<feature type="compositionally biased region" description="Basic and acidic residues" evidence="2">
    <location>
        <begin position="3545"/>
        <end position="3560"/>
    </location>
</feature>
<feature type="compositionally biased region" description="Basic residues" evidence="2">
    <location>
        <begin position="3253"/>
        <end position="3262"/>
    </location>
</feature>
<feature type="compositionally biased region" description="Polar residues" evidence="2">
    <location>
        <begin position="4861"/>
        <end position="4876"/>
    </location>
</feature>
<feature type="compositionally biased region" description="Basic and acidic residues" evidence="2">
    <location>
        <begin position="737"/>
        <end position="747"/>
    </location>
</feature>
<feature type="region of interest" description="Disordered" evidence="2">
    <location>
        <begin position="6639"/>
        <end position="6665"/>
    </location>
</feature>
<sequence>MPSYYTDQQPQQQQQTPRPFGGVFSTFFRAPSERRRVRRRRSGKKKSRVLYFGNSSSSSVNSDLAYGTGYIRRRRSRDFSQQHTPTHAPVQPATYAAAHHSSPHGQNPPYYQQQQQQQQPQPQPFFNEPHRPLHAEPQSINPVGVAAAGAAAGVAASAALGLAADYYHPDVQIPSKPATPQRRKTDDEIMAIGRQLSDLAKRQNEEDLRARGVTRPSRLVSAAAKIEEYRKLRKSRKNNMNRGLVYSKPHRDSSDDDSDWESASDDDSSEDSADSEMAYGTVVSQAIRPSTAAMAGAAAIGAAGAAAAFGRHSSINNSRPGYDNRNVVDPSLFGPYNSLRGMINTPCGFGDERNGAAQHKGPNPLKRSSTEPLGPMHNVYPIPTSDPTRFNAGRDTRYENTRPAPVPLQHPAPRTPVPDKVFRADKIEDVSRKESARDRSDSSPGFGKMAAGAAAAGVAAAVIGGALTKDKSKDDRESRDHRNGDDKDREDENDTESRKSRPSSQFRDEVDKYARYANERASKSNGDKHSKSRDDKYSQYSDDRASKYDDDRGYKYDDDKSSKSRDSKYSGYADDKVSKYDDDKYSKYSDSKSSKRDDKVSKYENDKYSKSRDDKHSKYGDDKYSKYEDDKYSKYRDDKYSNYGDDRHSKYGESSKSKDYEEPSNTRDLPALQKLPYESTPTADSSSKAPVDPFQFQVDNFMTPAVSDPARPLTPMVVTVDREPVFDDDSPPYTPPGDRRMSRKDSFELEQQYQTRAADEFPSFVSRVAPAVVPAAAAAVAAGATVATSKSDDVPKSTETSRDRKKESRSQSRSQNKATEPKDEIQEQADRYYREAELARKKASDEIRSRSPSPEAKGNEREHVRVVTPPGYRERTKGLFDGPNADVLIDHMFFPQESERFRTERRLDGSFASARDPSAEGERPVLNLTYPTPESSRAPSSSRDPVPAPEKEPEWDNVRDIEPEADKRRDVHDDSSRSDVGTRRSNDERDDTTSRYVVGAGSYDQVSVATPKSVKWGENETKSYEVITPEARDDVEHDFSRSHSDDKPRPRLEKGSQWGMMAAALAAGAAGTFAGSIIGSKSGEDDDAGPSRSLEKQSTDSSFDKLDDLMAAPPIPGPKPASPKPEHMPGGYADDIEFAATLAAGLKHTGFDANIVIDDPTYHRRDSPPGSNELNGKHYYPPTVDSVSDLSLGEKHRGPEPGFVLGEVETPKDESLPFQDAEGFGSEKLSKKERKRLAKLAKESSDVVDAPHVSYEPESQSRAIYETPEQAEPEPKLSKKEKRRREKAAREAILDGQDSDGQIYAEPEPLVRSEASWENWEDTSDLKSRVSRARGIDSSEHSLVSAPIGSSSEVKPSRAIHSDDEWESTKKSKKKSKRSSRYDSPSRDLPVRSATTSEVVVEDSGKKSRKSKRRSGTDDDFYHYDDERPSRTRDLFEDREVSSIVSEPRTEDRQRKSRSSKPDYRYDDEDTKSVASAPGSSRKSRESEKSKEPDRRSSGLFSSIFKSSKDGEKQKKDSFLGNAGTFGAGVGILGIGAAALTPFNANNAFSEKKTDHEDISEWSRNVENYDPDIVARAIKPAIDPQYGDFLPLPPSEPGTPVGTPEELPTLPDSRPDTPPEERGFKRERPFHNRRRSAQETPSKTPSNTAIPIQLRMGGRSGPSSPALFKASPMSSPVVGMAESPTRSSPTVVRRPTSWDSSREFKPLYLVEHSRQISIDAPILEADLPALPPSESSSRGSPPESEGWESAHEYAQAMNDRGFDYGRYGDDSGLRLDTSLHLMQLTHDETGSQESTPKAETRPEFPDMSLLPSALDRGEPSTLAGSTEEHQPEPEPIESTSRDISSYLLQSTPSSVKLVQSIRGDFDDYRLPEVPTSPPRTYGAEEMTVGDYKDELASVGDHFSDAHEISSVRSVELIPDAVKGKGRRVELFEPRVAEDVPTSRDVLAIEQAPVAEDASVSEKTVATEEISPIEKAPATEDVSVIGTTPVVEEVSFSEKTPATEEISSLEKAPATGDVSVIEATPIVEEVSSAEKTPASVTETTLVVEEVSSAEKAPATEDASVIQTTPIVEEVASAEKTPATEVISSTEKTPVVEAVPATEVVSVIESTPTLEEAPAIDKVPVTKEISSIEKNPVTEETSVEKALLTEETPITKEVPETGEGELTAEELSKMSAKDRKKAKRAAKKRAEALALGATEDVSAAEKAPAAEVVSVVESTSAIEEVPAVEKAPATEDVSAAEKVPVTEEISIEKAPVAEEISSVEKASLTEETPLTKEVLGEEEPTAEELSAMSAKDRKKAKRAAKKRAEALALGLAASVAVGVAGNTSKSTESETPAPTEEETSALEQAPANDKAITTEEIPPVGNAPTADEASTTEKALITDEAPAAENPPATEEILLVESAPVEDEALPTEKALVADETPTAENALTTEEIPVVEEVPTADDALITEKALVAEDAPTPENLLITEEVPTVEQFPSAHKVAIPEDAPTAEQILAVEEAPCTEQAPHMDETPVAEEALAPEGAPTIEEAPVIEDTSIVKELPATEEAPPTEEGPTTKEAPSKEEALTTEGAPAIEEAPKKEEAPTTEEATSKEEAPITREIPVSKEAEAVEEEPTAEQLSKMSNKERKAARKKAAAKKRAAEALAQEAAATTTEAPEAQMPVLTEEVSTTKDAPTSEEGALATGVSANAEAPPTIEEVITTKEIPTTTEDLAPEGAVISQDVSTATEVPLPEQTIISKEISGTTEAPVPDEVSTAKDVLPVEDAPATEEATIPQDISTTPDASVAKEGPVLDDAATSKEISAVEETPVAAEDPAVEAARAEREAEIAAEEAELAALERKRSKKTGRHIMKKDRERYAVLIANAEQRAAEKAAREASTAEVIPPAEENAEETPNPKEAPATEVTVEEAPVAQEHPVTETATETSVAQEIPATETTEEAPVVKDVSVTDGTTEETAASQEATATEATVEETPIAEEIPIPKEPPIVEEIFSAEQATGETPVPTDVATTEKTAEEPLIANDVPAAETTEETPVVEEIPVTDETAAEAPAPKETTAIEQPSEDPPTITEAPATDETIEAIPVSKETSHTEEISAPEEPPVAKEAPIVDEDPAIEAARAAREAEIVAEEHELAALEFKKLKRGRLTMKKDRERYAVLQANAAQRAVEKEAREAEERAAREVSIEKDIPAVEEAPVEEVSTIKEIPATEESTFQTAPSTNEGPTTEEVPAAKTDDISTSKEVPVVEEEPTAEELSKMSAKDRKKAKRAAKKRADALASEAATDSPVPASADEKTTATVAEDAKKPPVRESELGGDVLVQPEPEASAEGVAGDERSLEDKPVEDKPAEDKPAEYKPAEDKPAEDKPAEDKLAEDKPAEDKLAEDKPVEDKPADELSTALPEAVADVEQHKVESHSNTDTLNDAPSETAPVKETATAETTQEPEAEENELAEPKAESQAELVDPETTPKKSKKKKKKGKGGAQGVEESQPEVPQTEETSKPEEKPSDLSEPATEPVLVPAAEAIAESTEAKSEQAVETMLEPATELVAETMSEAPAKDTAIESTVEDRGDVAAIAQPIEADPSDDAAPDTALSTQEELTAEDLSKMSAKERKKAKKAAKKKSQLSEDASSKAEQELKEEPREELKEVSKEETKEETKEEAKAETKEEAKEESKEEDKAESKEELKEEALEESRALADENRASSTEIHEHDTTQEAPGDDLAITEQVRGDAESGAIPEGPSGSQDPVSQPDEDVASPSKSKKEKKRKSVQLDDTPNVSERQEESKFEDLTTAEPQTITETQQLSKEPIGDGNSTLDTNQVAAATKADNKASEPTDDLTPSQDLISEPLFSQNERQVEATEEPSSTEPTQATAPVVEEPEETTGSKKKKNKKKKSKQAAAELDVSETPTLDIASIPGYQEQPSGDKETPSAAAISSPEPVPKAEADNNAKEQKPKDDTAGSGWGFLSNFFGRKASDQEPQDVPRETKTDTQDSKADGLGASDVPEVSRETDVKTEKSKPGDFGSVDTPDVGKEESKAEAPGSSEIPISGEVTAGTDESKEETPIAEAQDKLPGDEPLSPTSKKAKNKAKKQQARLSLGSTPETPPETTQDIVPDPAEEAVKVVEQPEAVEQNVKDEQAIPEITEISTVEPEVVAESGEAQPEKASNEPATDPKLDAEVPAPEQEAEAETSKKSKKKKKKKGGADSPVQLPNTNADLPDSSLQETDRNPDTGRIQDSGTENVVDHGAEKPSSFVIPAEELSTGLESEAQDDRGGFNSKNSETENKKAKEIESEETQDPESTALSEPDANSSRPQDDAYRTIEPYSIIPSDAVSDPSQVSNPNPVEESTGAAGLSKKERKRLKQLKDKEMASGVFDEGNSNEDSQVGESSSVSEAKRNETVMNDETSKGDETISKSATFDLGDKSSPAEEPEPTTLGDMPVGEQDTGLPSTSQQDVLSDGPPKGAAHATNESQSPMDLETSEAEARAAGPQAQEKNLHAYQEPGDDVSITQPEPQPDADTEANPQLIVEELPERNLSSVDEAVAVEEEALEDLDKPLSKKEKKKRKKAQAAALAVATAAGVAAITPSDSGAPDAPEAQHEVEEGPRELHETTSLKESIPDSLNIPIETESAASPSQPEMSQSEEAPPATTETEPAVAVEPVIEEELSVESKKSKKKKKQKKSKESALDTESQATISTDAEGLLEKAYARPEEEVTRSAEPITMPFLDSTVVEQVEEPREKDKSGDNEASAGYGSRRDPLTDQPSTDLAGTGSGINESDEAVKELLAATEESTQPPQEPVGRSEALENVRESTEVLNDPSLGEGDSTTKPASQALEMGGDTLVSAEKDEGVQNSSDLKELPTALEHASDEPPPFKSTATTDATAESLQADDSASPLEDGIPKEDKQDTLASGPEAIVAPEHVVTQPEARPEEKSSEDLPLELASDSPADAPQTAETENSPRKIDESTTLASKDSSIGQTVETQELPSVSGLSKKEKKKKKTEARAKALIAESVPDPVPEPTAEPATEPGPTLALENETGETLSETQPSAEVVKVVEENTPDSRLVTEKDDSVTEQLSPKATGEIEARVPEIEVQKEIEAIKASESIDVAENKGLSKKERRRKKKEEQSKFAALGEEQTTERSMDLEAVIESAGGQSGATAESGANEERQDPGSSPGDPMDSMPVQSAPILRSNEKDDEAPEADGKMGDNSRVFGSKELSEQLLAPAKDIETIDESSLVFQDTPSGVVETREIPSTSQEDVQEEEKASADDRDKLGGLSTEVPSQPTPEEVPKTVDTDKSDAAEPNNFPELEVPVVQDSALATRDEAPNAASPPVGPESRMQEDHDDKTSSSMTGLSSKEKKKLRKKAKTLGLPDPFLEAPESQKESSTVLGTQASELEIGPDVEASKAPEPEASREVQDQIESSRLDATLTSEPIPEEPEDRPAGSPDVVENDAPVQIGLPEQSFPPLADTTGQVERQGPESAANPTLGNEQQANEVETVLDDPTPKEVQASGTNESAEPLEFTPIAPQGDEEKQEPVQDELEADSASDAKQLDSNIHLSLETPTAPVYQEQPQGDREPELAEPSKKLSKKEKRELKKQALLASAGAVEATPDFPIVESQPILEPSIEPSVENQPSVNYGQVVEAIPRSEEDSEALPPAKKSKEDKKKGKKSALAAAAATAGTMVTSQSQDTAPQETLDIRADNDRSLSVEAAPAIDEPMPDVPASVPADKASLEFTPSGATRQMPYELNLEQNDKHGGEKVQGSKEFHHIGVPEAFNVQATQTDAAVDTLDVQPSQALQSEPELQDARESEYRPHLEEQSREVGDLSKVSEPQLESPGDQLQDQPDVETLTGTFPTIDKALGEVGVIEGIESTREFLDSEMAPQPAATLEDTTELSLPQPQLHIDVEPVLAESHEVPRNVEEPPVSNMDTQQTKSVQHVDALERDGGVLEDAVREGPQRLGEETESAKSNKKKQKKDKGKDKQALTSTFEMSVPDPATSIKTTVPDQTEEPLRVENKASMEVDISKPLEDVALKGLPSAGAVSQDITPVHMAVPEDVRGTTFPDQSATSERDILDVDIHRKTSSPPRTPKSPTRPLSNLPKATSPTKGPEQPPSTETKEEGLEKTLASAASAAAAATASGFSFLAGRFGGWGNQKKEEKPEVVDKRTPREKNVVAHDDHSSSKGVEKKKVREQDDGKKTGDHSSRKPTEVKDSLTEKLSLAAKESDDFWKSHDDHVIVKGKGKAKLETSISRDIDDSKSTKSGSKGKEIEKEGVKEKPSRRRDTAGLLRREPDTKQPAGKLFEEDTHATSTLGRGFGSTFVDTRASPTHSLPVVQEVPEVEMETRRKAPRTPVANRDSGYGAEVETTPEPRHRSHMLADEKQRDSGVHTDESEAPKISRAATMTPDTGRRKLGRPSYGTPVLEEPVTTRVTPDPEKKRARAEPVTPLEKGEPSPLRLQKMRSGPSLRPSSSRRRLGEAVGSSSPSLRRLDSRDLRSPSPASALKSPSPSSPPSLLPAAGVAAAAALGVGAMAGALRSTGSPDEAMRGRRSVSDNSSYQRRATAQRESPQSAGSAESGPRRSASNTSLVRKHTPEPLKFRPETPGIQGVRSTPTPPPSLRRVDKRVSGDLRALRQQNNSTPVANERRVRTKDMGDVYDGVGEGRIGSPRSPTRPHSMRRRQSMQVLELESRVEQLIAENRQLTEAREQAEQGLTYRSTSVLAERDAQIESLKQSLQFLQNEVSRLTEVNDGLTSANAELAHKDKTRYADLEVRHADVTRELDLARGSQNAFQQTIEDKDAEIADLRAQLESAKEQIREMQRQILESKSSDAEFLNLRDEDHFDHRCQQLCSHVQQWVLRFSKFSDMRACRLTSEINDEKTIDRLDNAVLDGSDVDRYLSDRVKRRDIFMSMTMNMVWEFVFTRYLFGMDREQRQKLKSLEKMLTEVGPPQAVRQWRAVTLTLLSRRDTFKHQRDQDTEAVVQAVFQTLSRILPPPGNLESQIQSQLRRVLREAVDLSIEMRTQKAEYMMLPPLQPEYDADGELSATVQFNASMMNDRNSKGLANDELEAEGAIVRVVLFPLVVKKGDDEGVGDDEIVVCPAQVIVAGDNRHNFAGSSELGGASLGARSRLSVVTDKS</sequence>
<feature type="compositionally biased region" description="Basic and acidic residues" evidence="2">
    <location>
        <begin position="4148"/>
        <end position="4164"/>
    </location>
</feature>
<feature type="compositionally biased region" description="Basic and acidic residues" evidence="2">
    <location>
        <begin position="819"/>
        <end position="849"/>
    </location>
</feature>
<feature type="region of interest" description="Disordered" evidence="2">
    <location>
        <begin position="2802"/>
        <end position="2822"/>
    </location>
</feature>
<feature type="compositionally biased region" description="Low complexity" evidence="2">
    <location>
        <begin position="2949"/>
        <end position="2973"/>
    </location>
</feature>
<feature type="region of interest" description="Disordered" evidence="2">
    <location>
        <begin position="3542"/>
        <end position="5068"/>
    </location>
</feature>
<feature type="compositionally biased region" description="Low complexity" evidence="2">
    <location>
        <begin position="5657"/>
        <end position="5666"/>
    </location>
</feature>
<evidence type="ECO:0000256" key="2">
    <source>
        <dbReference type="SAM" id="MobiDB-lite"/>
    </source>
</evidence>
<dbReference type="PANTHER" id="PTHR40641">
    <property type="entry name" value="INVOLUCRIN REPEAT PROTEIN (AFU_ORTHOLOGUE AFUA_2G08060)"/>
    <property type="match status" value="1"/>
</dbReference>
<feature type="compositionally biased region" description="Polar residues" evidence="2">
    <location>
        <begin position="1638"/>
        <end position="1650"/>
    </location>
</feature>
<feature type="compositionally biased region" description="Polar residues" evidence="2">
    <location>
        <begin position="929"/>
        <end position="943"/>
    </location>
</feature>
<feature type="compositionally biased region" description="Basic and acidic residues" evidence="2">
    <location>
        <begin position="3397"/>
        <end position="3406"/>
    </location>
</feature>
<feature type="region of interest" description="Disordered" evidence="2">
    <location>
        <begin position="467"/>
        <end position="691"/>
    </location>
</feature>
<feature type="compositionally biased region" description="Polar residues" evidence="2">
    <location>
        <begin position="4285"/>
        <end position="4299"/>
    </location>
</feature>
<reference evidence="3" key="1">
    <citation type="submission" date="2023-01" db="EMBL/GenBank/DDBJ databases">
        <authorList>
            <person name="Piombo E."/>
        </authorList>
    </citation>
    <scope>NUCLEOTIDE SEQUENCE</scope>
</reference>
<feature type="region of interest" description="Disordered" evidence="2">
    <location>
        <begin position="2150"/>
        <end position="2181"/>
    </location>
</feature>
<feature type="compositionally biased region" description="Low complexity" evidence="2">
    <location>
        <begin position="2319"/>
        <end position="2336"/>
    </location>
</feature>
<feature type="compositionally biased region" description="Basic and acidic residues" evidence="2">
    <location>
        <begin position="3993"/>
        <end position="4007"/>
    </location>
</feature>
<feature type="compositionally biased region" description="Pro residues" evidence="2">
    <location>
        <begin position="404"/>
        <end position="416"/>
    </location>
</feature>
<feature type="region of interest" description="Disordered" evidence="2">
    <location>
        <begin position="238"/>
        <end position="276"/>
    </location>
</feature>
<feature type="region of interest" description="Disordered" evidence="2">
    <location>
        <begin position="1"/>
        <end position="137"/>
    </location>
</feature>
<feature type="compositionally biased region" description="Basic and acidic residues" evidence="2">
    <location>
        <begin position="6354"/>
        <end position="6382"/>
    </location>
</feature>
<feature type="compositionally biased region" description="Low complexity" evidence="2">
    <location>
        <begin position="4555"/>
        <end position="4569"/>
    </location>
</feature>
<feature type="region of interest" description="Disordered" evidence="2">
    <location>
        <begin position="1725"/>
        <end position="1754"/>
    </location>
</feature>
<feature type="compositionally biased region" description="Polar residues" evidence="2">
    <location>
        <begin position="6538"/>
        <end position="6559"/>
    </location>
</feature>
<feature type="compositionally biased region" description="Basic and acidic residues" evidence="2">
    <location>
        <begin position="3282"/>
        <end position="3303"/>
    </location>
</feature>
<feature type="region of interest" description="Disordered" evidence="2">
    <location>
        <begin position="1075"/>
        <end position="1132"/>
    </location>
</feature>
<feature type="region of interest" description="Disordered" evidence="2">
    <location>
        <begin position="1956"/>
        <end position="1977"/>
    </location>
</feature>
<feature type="compositionally biased region" description="Basic and acidic residues" evidence="2">
    <location>
        <begin position="6140"/>
        <end position="6201"/>
    </location>
</feature>
<feature type="compositionally biased region" description="Basic and acidic residues" evidence="2">
    <location>
        <begin position="5274"/>
        <end position="5286"/>
    </location>
</feature>
<feature type="compositionally biased region" description="Basic residues" evidence="2">
    <location>
        <begin position="35"/>
        <end position="48"/>
    </location>
</feature>
<feature type="compositionally biased region" description="Basic and acidic residues" evidence="2">
    <location>
        <begin position="5248"/>
        <end position="5259"/>
    </location>
</feature>
<feature type="compositionally biased region" description="Polar residues" evidence="2">
    <location>
        <begin position="4085"/>
        <end position="4098"/>
    </location>
</feature>
<feature type="coiled-coil region" evidence="1">
    <location>
        <begin position="6773"/>
        <end position="6814"/>
    </location>
</feature>
<feature type="compositionally biased region" description="Basic and acidic residues" evidence="2">
    <location>
        <begin position="1360"/>
        <end position="1370"/>
    </location>
</feature>
<feature type="compositionally biased region" description="Basic and acidic residues" evidence="2">
    <location>
        <begin position="420"/>
        <end position="441"/>
    </location>
</feature>
<feature type="compositionally biased region" description="Polar residues" evidence="2">
    <location>
        <begin position="3201"/>
        <end position="3215"/>
    </location>
</feature>
<feature type="compositionally biased region" description="Basic residues" evidence="2">
    <location>
        <begin position="4658"/>
        <end position="4667"/>
    </location>
</feature>
<feature type="compositionally biased region" description="Basic and acidic residues" evidence="2">
    <location>
        <begin position="4582"/>
        <end position="4599"/>
    </location>
</feature>
<feature type="compositionally biased region" description="Low complexity" evidence="2">
    <location>
        <begin position="108"/>
        <end position="120"/>
    </location>
</feature>
<feature type="compositionally biased region" description="Basic and acidic residues" evidence="2">
    <location>
        <begin position="4789"/>
        <end position="4798"/>
    </location>
</feature>
<feature type="compositionally biased region" description="Basic and acidic residues" evidence="2">
    <location>
        <begin position="1613"/>
        <end position="1630"/>
    </location>
</feature>
<feature type="compositionally biased region" description="Basic and acidic residues" evidence="2">
    <location>
        <begin position="5389"/>
        <end position="5410"/>
    </location>
</feature>
<feature type="compositionally biased region" description="Basic and acidic residues" evidence="2">
    <location>
        <begin position="4721"/>
        <end position="4731"/>
    </location>
</feature>
<name>A0AA35MF63_9HYPO</name>
<feature type="compositionally biased region" description="Polar residues" evidence="2">
    <location>
        <begin position="3800"/>
        <end position="3810"/>
    </location>
</feature>
<feature type="compositionally biased region" description="Polar residues" evidence="2">
    <location>
        <begin position="5469"/>
        <end position="5481"/>
    </location>
</feature>
<feature type="region of interest" description="Disordered" evidence="2">
    <location>
        <begin position="5768"/>
        <end position="5840"/>
    </location>
</feature>
<dbReference type="InterPro" id="IPR053268">
    <property type="entry name" value="Woronin_anchor"/>
</dbReference>
<feature type="compositionally biased region" description="Basic and acidic residues" evidence="2">
    <location>
        <begin position="1030"/>
        <end position="1054"/>
    </location>
</feature>
<feature type="region of interest" description="Disordered" evidence="2">
    <location>
        <begin position="2496"/>
        <end position="2787"/>
    </location>
</feature>
<feature type="region of interest" description="Disordered" evidence="2">
    <location>
        <begin position="2259"/>
        <end position="2301"/>
    </location>
</feature>
<feature type="region of interest" description="Disordered" evidence="2">
    <location>
        <begin position="719"/>
        <end position="754"/>
    </location>
</feature>
<feature type="compositionally biased region" description="Polar residues" evidence="2">
    <location>
        <begin position="679"/>
        <end position="688"/>
    </location>
</feature>
<feature type="region of interest" description="Disordered" evidence="2">
    <location>
        <begin position="351"/>
        <end position="455"/>
    </location>
</feature>
<feature type="compositionally biased region" description="Polar residues" evidence="2">
    <location>
        <begin position="5913"/>
        <end position="5922"/>
    </location>
</feature>
<evidence type="ECO:0000256" key="1">
    <source>
        <dbReference type="SAM" id="Coils"/>
    </source>
</evidence>
<feature type="compositionally biased region" description="Polar residues" evidence="2">
    <location>
        <begin position="4367"/>
        <end position="4379"/>
    </location>
</feature>
<feature type="region of interest" description="Disordered" evidence="2">
    <location>
        <begin position="2319"/>
        <end position="2390"/>
    </location>
</feature>
<feature type="compositionally biased region" description="Basic residues" evidence="2">
    <location>
        <begin position="3873"/>
        <end position="3884"/>
    </location>
</feature>
<feature type="compositionally biased region" description="Basic and acidic residues" evidence="2">
    <location>
        <begin position="6230"/>
        <end position="6280"/>
    </location>
</feature>
<feature type="compositionally biased region" description="Basic residues" evidence="2">
    <location>
        <begin position="3600"/>
        <end position="3612"/>
    </location>
</feature>
<feature type="compositionally biased region" description="Basic and acidic residues" evidence="2">
    <location>
        <begin position="5559"/>
        <end position="5582"/>
    </location>
</feature>
<feature type="compositionally biased region" description="Basic and acidic residues" evidence="2">
    <location>
        <begin position="3929"/>
        <end position="3946"/>
    </location>
</feature>
<proteinExistence type="predicted"/>
<feature type="compositionally biased region" description="Polar residues" evidence="2">
    <location>
        <begin position="4674"/>
        <end position="4683"/>
    </location>
</feature>
<feature type="compositionally biased region" description="Basic and acidic residues" evidence="2">
    <location>
        <begin position="1415"/>
        <end position="1441"/>
    </location>
</feature>
<organism evidence="3 4">
    <name type="scientific">Clonostachys chloroleuca</name>
    <dbReference type="NCBI Taxonomy" id="1926264"/>
    <lineage>
        <taxon>Eukaryota</taxon>
        <taxon>Fungi</taxon>
        <taxon>Dikarya</taxon>
        <taxon>Ascomycota</taxon>
        <taxon>Pezizomycotina</taxon>
        <taxon>Sordariomycetes</taxon>
        <taxon>Hypocreomycetidae</taxon>
        <taxon>Hypocreales</taxon>
        <taxon>Bionectriaceae</taxon>
        <taxon>Clonostachys</taxon>
    </lineage>
</organism>
<feature type="compositionally biased region" description="Basic and acidic residues" evidence="2">
    <location>
        <begin position="3618"/>
        <end position="3702"/>
    </location>
</feature>
<feature type="compositionally biased region" description="Acidic residues" evidence="2">
    <location>
        <begin position="254"/>
        <end position="274"/>
    </location>
</feature>
<feature type="region of interest" description="Disordered" evidence="2">
    <location>
        <begin position="1585"/>
        <end position="1703"/>
    </location>
</feature>
<feature type="compositionally biased region" description="Polar residues" evidence="2">
    <location>
        <begin position="5668"/>
        <end position="5680"/>
    </location>
</feature>
<dbReference type="Proteomes" id="UP001160390">
    <property type="component" value="Unassembled WGS sequence"/>
</dbReference>
<feature type="compositionally biased region" description="Low complexity" evidence="2">
    <location>
        <begin position="5007"/>
        <end position="5018"/>
    </location>
</feature>
<feature type="compositionally biased region" description="Low complexity" evidence="2">
    <location>
        <begin position="3029"/>
        <end position="3050"/>
    </location>
</feature>
<feature type="compositionally biased region" description="Low complexity" evidence="2">
    <location>
        <begin position="2802"/>
        <end position="2815"/>
    </location>
</feature>
<feature type="compositionally biased region" description="Basic and acidic residues" evidence="2">
    <location>
        <begin position="5324"/>
        <end position="5333"/>
    </location>
</feature>
<feature type="compositionally biased region" description="Low complexity" evidence="2">
    <location>
        <begin position="776"/>
        <end position="788"/>
    </location>
</feature>
<feature type="compositionally biased region" description="Basic and acidic residues" evidence="2">
    <location>
        <begin position="5683"/>
        <end position="5693"/>
    </location>
</feature>
<feature type="compositionally biased region" description="Basic and acidic residues" evidence="2">
    <location>
        <begin position="1507"/>
        <end position="1518"/>
    </location>
</feature>
<feature type="compositionally biased region" description="Basic and acidic residues" evidence="2">
    <location>
        <begin position="3487"/>
        <end position="3497"/>
    </location>
</feature>
<keyword evidence="4" id="KW-1185">Reference proteome</keyword>
<feature type="compositionally biased region" description="Basic and acidic residues" evidence="2">
    <location>
        <begin position="1093"/>
        <end position="1108"/>
    </location>
</feature>
<feature type="compositionally biased region" description="Polar residues" evidence="2">
    <location>
        <begin position="3781"/>
        <end position="3793"/>
    </location>
</feature>
<feature type="compositionally biased region" description="Low complexity" evidence="2">
    <location>
        <begin position="6110"/>
        <end position="6132"/>
    </location>
</feature>
<feature type="compositionally biased region" description="Basic residues" evidence="2">
    <location>
        <begin position="3748"/>
        <end position="3757"/>
    </location>
</feature>
<feature type="compositionally biased region" description="Basic residues" evidence="2">
    <location>
        <begin position="4070"/>
        <end position="4080"/>
    </location>
</feature>
<feature type="compositionally biased region" description="Low complexity" evidence="2">
    <location>
        <begin position="6482"/>
        <end position="6493"/>
    </location>
</feature>
<feature type="region of interest" description="Disordered" evidence="2">
    <location>
        <begin position="1778"/>
        <end position="1847"/>
    </location>
</feature>
<feature type="region of interest" description="Disordered" evidence="2">
    <location>
        <begin position="5610"/>
        <end position="5713"/>
    </location>
</feature>
<feature type="compositionally biased region" description="Low complexity" evidence="2">
    <location>
        <begin position="2640"/>
        <end position="2656"/>
    </location>
</feature>
<feature type="region of interest" description="Disordered" evidence="2">
    <location>
        <begin position="5899"/>
        <end position="6004"/>
    </location>
</feature>
<feature type="region of interest" description="Disordered" evidence="2">
    <location>
        <begin position="6520"/>
        <end position="6607"/>
    </location>
</feature>
<feature type="compositionally biased region" description="Pro residues" evidence="2">
    <location>
        <begin position="1113"/>
        <end position="1123"/>
    </location>
</feature>
<protein>
    <recommendedName>
        <fullName evidence="5">Involucrin repeat protein</fullName>
    </recommendedName>
</protein>
<feature type="compositionally biased region" description="Basic and acidic residues" evidence="2">
    <location>
        <begin position="4380"/>
        <end position="4399"/>
    </location>
</feature>
<feature type="compositionally biased region" description="Low complexity" evidence="2">
    <location>
        <begin position="2542"/>
        <end position="2556"/>
    </location>
</feature>
<evidence type="ECO:0008006" key="5">
    <source>
        <dbReference type="Google" id="ProtNLM"/>
    </source>
</evidence>
<comment type="caution">
    <text evidence="3">The sequence shown here is derived from an EMBL/GenBank/DDBJ whole genome shotgun (WGS) entry which is preliminary data.</text>
</comment>
<feature type="compositionally biased region" description="Basic and acidic residues" evidence="2">
    <location>
        <begin position="506"/>
        <end position="665"/>
    </location>
</feature>
<feature type="compositionally biased region" description="Basic and acidic residues" evidence="2">
    <location>
        <begin position="6209"/>
        <end position="6223"/>
    </location>
</feature>
<feature type="compositionally biased region" description="Basic and acidic residues" evidence="2">
    <location>
        <begin position="3323"/>
        <end position="3384"/>
    </location>
</feature>
<feature type="compositionally biased region" description="Basic and acidic residues" evidence="2">
    <location>
        <begin position="6577"/>
        <end position="6586"/>
    </location>
</feature>
<feature type="region of interest" description="Disordered" evidence="2">
    <location>
        <begin position="5085"/>
        <end position="5582"/>
    </location>
</feature>
<feature type="compositionally biased region" description="Basic residues" evidence="2">
    <location>
        <begin position="5344"/>
        <end position="5353"/>
    </location>
</feature>
<feature type="compositionally biased region" description="Basic and acidic residues" evidence="2">
    <location>
        <begin position="6055"/>
        <end position="6066"/>
    </location>
</feature>
<feature type="compositionally biased region" description="Basic and acidic residues" evidence="2">
    <location>
        <begin position="1483"/>
        <end position="1497"/>
    </location>
</feature>
<feature type="compositionally biased region" description="Basic and acidic residues" evidence="2">
    <location>
        <begin position="5791"/>
        <end position="5811"/>
    </location>
</feature>
<feature type="compositionally biased region" description="Polar residues" evidence="2">
    <location>
        <begin position="4951"/>
        <end position="4975"/>
    </location>
</feature>
<feature type="compositionally biased region" description="Basic and acidic residues" evidence="2">
    <location>
        <begin position="949"/>
        <end position="993"/>
    </location>
</feature>
<keyword evidence="1" id="KW-0175">Coiled coil</keyword>
<feature type="compositionally biased region" description="Basic and acidic residues" evidence="2">
    <location>
        <begin position="3961"/>
        <end position="3983"/>
    </location>
</feature>
<feature type="compositionally biased region" description="Basic and acidic residues" evidence="2">
    <location>
        <begin position="897"/>
        <end position="908"/>
    </location>
</feature>
<feature type="region of interest" description="Disordered" evidence="2">
    <location>
        <begin position="1159"/>
        <end position="1523"/>
    </location>
</feature>
<feature type="compositionally biased region" description="Low complexity" evidence="2">
    <location>
        <begin position="3850"/>
        <end position="3864"/>
    </location>
</feature>
<feature type="compositionally biased region" description="Basic and acidic residues" evidence="2">
    <location>
        <begin position="790"/>
        <end position="810"/>
    </location>
</feature>
<feature type="compositionally biased region" description="Polar residues" evidence="2">
    <location>
        <begin position="4433"/>
        <end position="4442"/>
    </location>
</feature>
<feature type="compositionally biased region" description="Basic residues" evidence="2">
    <location>
        <begin position="2626"/>
        <end position="2636"/>
    </location>
</feature>
<feature type="compositionally biased region" description="Basic and acidic residues" evidence="2">
    <location>
        <begin position="5926"/>
        <end position="5954"/>
    </location>
</feature>
<feature type="compositionally biased region" description="Basic and acidic residues" evidence="2">
    <location>
        <begin position="1448"/>
        <end position="1465"/>
    </location>
</feature>
<feature type="region of interest" description="Disordered" evidence="2">
    <location>
        <begin position="6039"/>
        <end position="6502"/>
    </location>
</feature>
<feature type="compositionally biased region" description="Polar residues" evidence="2">
    <location>
        <begin position="2732"/>
        <end position="2742"/>
    </location>
</feature>
<feature type="compositionally biased region" description="Polar residues" evidence="2">
    <location>
        <begin position="5024"/>
        <end position="5033"/>
    </location>
</feature>
<feature type="region of interest" description="Disordered" evidence="2">
    <location>
        <begin position="776"/>
        <end position="1057"/>
    </location>
</feature>
<feature type="compositionally biased region" description="Low complexity" evidence="2">
    <location>
        <begin position="2872"/>
        <end position="2908"/>
    </location>
</feature>
<feature type="compositionally biased region" description="Basic and acidic residues" evidence="2">
    <location>
        <begin position="468"/>
        <end position="487"/>
    </location>
</feature>
<feature type="compositionally biased region" description="Basic and acidic residues" evidence="2">
    <location>
        <begin position="1324"/>
        <end position="1340"/>
    </location>
</feature>
<feature type="region of interest" description="Disordered" evidence="2">
    <location>
        <begin position="3181"/>
        <end position="3529"/>
    </location>
</feature>
<dbReference type="PANTHER" id="PTHR40641:SF2">
    <property type="entry name" value="INVOLUCRIN REPEAT PROTEIN"/>
    <property type="match status" value="1"/>
</dbReference>
<feature type="compositionally biased region" description="Polar residues" evidence="2">
    <location>
        <begin position="4196"/>
        <end position="4210"/>
    </location>
</feature>
<feature type="compositionally biased region" description="Basic and acidic residues" evidence="2">
    <location>
        <begin position="4267"/>
        <end position="4277"/>
    </location>
</feature>
<dbReference type="EMBL" id="CABFNP030001266">
    <property type="protein sequence ID" value="CAI6095570.1"/>
    <property type="molecule type" value="Genomic_DNA"/>
</dbReference>
<feature type="compositionally biased region" description="Basic and acidic residues" evidence="2">
    <location>
        <begin position="3768"/>
        <end position="3777"/>
    </location>
</feature>
<feature type="compositionally biased region" description="Low complexity" evidence="2">
    <location>
        <begin position="4615"/>
        <end position="4646"/>
    </location>
</feature>
<feature type="compositionally biased region" description="Polar residues" evidence="2">
    <location>
        <begin position="3826"/>
        <end position="3842"/>
    </location>
</feature>
<accession>A0AA35MF63</accession>
<feature type="compositionally biased region" description="Basic and acidic residues" evidence="2">
    <location>
        <begin position="2574"/>
        <end position="2606"/>
    </location>
</feature>
<feature type="compositionally biased region" description="Polar residues" evidence="2">
    <location>
        <begin position="5370"/>
        <end position="5380"/>
    </location>
</feature>
<feature type="region of interest" description="Disordered" evidence="2">
    <location>
        <begin position="2864"/>
        <end position="3101"/>
    </location>
</feature>
<feature type="compositionally biased region" description="Polar residues" evidence="2">
    <location>
        <begin position="1837"/>
        <end position="1847"/>
    </location>
</feature>
<feature type="compositionally biased region" description="Basic and acidic residues" evidence="2">
    <location>
        <begin position="4044"/>
        <end position="4061"/>
    </location>
</feature>
<feature type="compositionally biased region" description="Basic and acidic residues" evidence="2">
    <location>
        <begin position="4688"/>
        <end position="4702"/>
    </location>
</feature>